<evidence type="ECO:0000256" key="3">
    <source>
        <dbReference type="ARBA" id="ARBA00022692"/>
    </source>
</evidence>
<evidence type="ECO:0000256" key="5">
    <source>
        <dbReference type="ARBA" id="ARBA00023136"/>
    </source>
</evidence>
<evidence type="ECO:0000256" key="4">
    <source>
        <dbReference type="ARBA" id="ARBA00022989"/>
    </source>
</evidence>
<gene>
    <name evidence="6" type="ORF">WMO37_03005</name>
</gene>
<keyword evidence="7" id="KW-1185">Reference proteome</keyword>
<organism evidence="6 7">
    <name type="scientific">Lachnospira intestinalis</name>
    <dbReference type="NCBI Taxonomy" id="3133158"/>
    <lineage>
        <taxon>Bacteria</taxon>
        <taxon>Bacillati</taxon>
        <taxon>Bacillota</taxon>
        <taxon>Clostridia</taxon>
        <taxon>Lachnospirales</taxon>
        <taxon>Lachnospiraceae</taxon>
        <taxon>Lachnospira</taxon>
    </lineage>
</organism>
<evidence type="ECO:0000256" key="2">
    <source>
        <dbReference type="ARBA" id="ARBA00022475"/>
    </source>
</evidence>
<keyword evidence="5" id="KW-0472">Membrane</keyword>
<comment type="subcellular location">
    <subcellularLocation>
        <location evidence="1">Cell membrane</location>
    </subcellularLocation>
</comment>
<keyword evidence="4" id="KW-1133">Transmembrane helix</keyword>
<dbReference type="Pfam" id="PF04347">
    <property type="entry name" value="FliO"/>
    <property type="match status" value="1"/>
</dbReference>
<reference evidence="6" key="1">
    <citation type="submission" date="2024-03" db="EMBL/GenBank/DDBJ databases">
        <title>Human intestinal bacterial collection.</title>
        <authorList>
            <person name="Pauvert C."/>
            <person name="Hitch T.C.A."/>
            <person name="Clavel T."/>
        </authorList>
    </citation>
    <scope>NUCLEOTIDE SEQUENCE [LARGE SCALE GENOMIC DNA]</scope>
    <source>
        <strain evidence="6">CLA-AA-H89B</strain>
    </source>
</reference>
<protein>
    <submittedName>
        <fullName evidence="6">Flagellar biosynthetic protein FliO</fullName>
    </submittedName>
</protein>
<comment type="caution">
    <text evidence="6">The sequence shown here is derived from an EMBL/GenBank/DDBJ whole genome shotgun (WGS) entry which is preliminary data.</text>
</comment>
<keyword evidence="6" id="KW-0282">Flagellum</keyword>
<dbReference type="Proteomes" id="UP001546774">
    <property type="component" value="Unassembled WGS sequence"/>
</dbReference>
<accession>A0ABV1H2R4</accession>
<evidence type="ECO:0000313" key="7">
    <source>
        <dbReference type="Proteomes" id="UP001546774"/>
    </source>
</evidence>
<sequence length="111" mass="12607">MAQLVTLIVIFALVLAITYFATRWVGGIQKEKMIGSNVKVLETMRISNSKYIQILKIGNKCFAIAVCKDTVTYLCEVNEEELIYRENSTGGIHVDNFKAILDKYKKDKPED</sequence>
<proteinExistence type="predicted"/>
<keyword evidence="6" id="KW-0969">Cilium</keyword>
<evidence type="ECO:0000313" key="6">
    <source>
        <dbReference type="EMBL" id="MEQ2553983.1"/>
    </source>
</evidence>
<dbReference type="EMBL" id="JBBMFS010000002">
    <property type="protein sequence ID" value="MEQ2553983.1"/>
    <property type="molecule type" value="Genomic_DNA"/>
</dbReference>
<keyword evidence="2" id="KW-1003">Cell membrane</keyword>
<dbReference type="InterPro" id="IPR022781">
    <property type="entry name" value="Flagellar_biosynth_FliO"/>
</dbReference>
<keyword evidence="6" id="KW-0966">Cell projection</keyword>
<name>A0ABV1H2R4_9FIRM</name>
<evidence type="ECO:0000256" key="1">
    <source>
        <dbReference type="ARBA" id="ARBA00004236"/>
    </source>
</evidence>
<keyword evidence="3" id="KW-0812">Transmembrane</keyword>